<dbReference type="PRINTS" id="PR01415">
    <property type="entry name" value="ANKYRIN"/>
</dbReference>
<feature type="region of interest" description="Disordered" evidence="4">
    <location>
        <begin position="1093"/>
        <end position="1140"/>
    </location>
</feature>
<protein>
    <submittedName>
        <fullName evidence="5">Ankyrin repeat domain-containing protein</fullName>
    </submittedName>
</protein>
<reference evidence="5" key="1">
    <citation type="journal article" date="2020" name="Stud. Mycol.">
        <title>101 Dothideomycetes genomes: a test case for predicting lifestyles and emergence of pathogens.</title>
        <authorList>
            <person name="Haridas S."/>
            <person name="Albert R."/>
            <person name="Binder M."/>
            <person name="Bloem J."/>
            <person name="Labutti K."/>
            <person name="Salamov A."/>
            <person name="Andreopoulos B."/>
            <person name="Baker S."/>
            <person name="Barry K."/>
            <person name="Bills G."/>
            <person name="Bluhm B."/>
            <person name="Cannon C."/>
            <person name="Castanera R."/>
            <person name="Culley D."/>
            <person name="Daum C."/>
            <person name="Ezra D."/>
            <person name="Gonzalez J."/>
            <person name="Henrissat B."/>
            <person name="Kuo A."/>
            <person name="Liang C."/>
            <person name="Lipzen A."/>
            <person name="Lutzoni F."/>
            <person name="Magnuson J."/>
            <person name="Mondo S."/>
            <person name="Nolan M."/>
            <person name="Ohm R."/>
            <person name="Pangilinan J."/>
            <person name="Park H.-J."/>
            <person name="Ramirez L."/>
            <person name="Alfaro M."/>
            <person name="Sun H."/>
            <person name="Tritt A."/>
            <person name="Yoshinaga Y."/>
            <person name="Zwiers L.-H."/>
            <person name="Turgeon B."/>
            <person name="Goodwin S."/>
            <person name="Spatafora J."/>
            <person name="Crous P."/>
            <person name="Grigoriev I."/>
        </authorList>
    </citation>
    <scope>NUCLEOTIDE SEQUENCE</scope>
    <source>
        <strain evidence="5">CBS 161.51</strain>
    </source>
</reference>
<evidence type="ECO:0000256" key="2">
    <source>
        <dbReference type="ARBA" id="ARBA00023043"/>
    </source>
</evidence>
<evidence type="ECO:0000256" key="4">
    <source>
        <dbReference type="SAM" id="MobiDB-lite"/>
    </source>
</evidence>
<evidence type="ECO:0000256" key="1">
    <source>
        <dbReference type="ARBA" id="ARBA00022737"/>
    </source>
</evidence>
<dbReference type="PANTHER" id="PTHR24198:SF165">
    <property type="entry name" value="ANKYRIN REPEAT-CONTAINING PROTEIN-RELATED"/>
    <property type="match status" value="1"/>
</dbReference>
<feature type="compositionally biased region" description="Polar residues" evidence="4">
    <location>
        <begin position="779"/>
        <end position="795"/>
    </location>
</feature>
<feature type="repeat" description="ANK" evidence="3">
    <location>
        <begin position="484"/>
        <end position="516"/>
    </location>
</feature>
<proteinExistence type="predicted"/>
<feature type="repeat" description="ANK" evidence="3">
    <location>
        <begin position="310"/>
        <end position="342"/>
    </location>
</feature>
<dbReference type="PROSITE" id="PS50297">
    <property type="entry name" value="ANK_REP_REGION"/>
    <property type="match status" value="7"/>
</dbReference>
<feature type="compositionally biased region" description="Pro residues" evidence="4">
    <location>
        <begin position="1066"/>
        <end position="1077"/>
    </location>
</feature>
<dbReference type="PROSITE" id="PS50088">
    <property type="entry name" value="ANK_REPEAT"/>
    <property type="match status" value="9"/>
</dbReference>
<dbReference type="Pfam" id="PF00023">
    <property type="entry name" value="Ank"/>
    <property type="match status" value="1"/>
</dbReference>
<evidence type="ECO:0000256" key="3">
    <source>
        <dbReference type="PROSITE-ProRule" id="PRU00023"/>
    </source>
</evidence>
<feature type="repeat" description="ANK" evidence="3">
    <location>
        <begin position="143"/>
        <end position="175"/>
    </location>
</feature>
<dbReference type="Proteomes" id="UP000800038">
    <property type="component" value="Unassembled WGS sequence"/>
</dbReference>
<dbReference type="SUPFAM" id="SSF48403">
    <property type="entry name" value="Ankyrin repeat"/>
    <property type="match status" value="3"/>
</dbReference>
<dbReference type="Gene3D" id="1.25.40.20">
    <property type="entry name" value="Ankyrin repeat-containing domain"/>
    <property type="match status" value="5"/>
</dbReference>
<keyword evidence="1" id="KW-0677">Repeat</keyword>
<feature type="repeat" description="ANK" evidence="3">
    <location>
        <begin position="907"/>
        <end position="939"/>
    </location>
</feature>
<feature type="compositionally biased region" description="Polar residues" evidence="4">
    <location>
        <begin position="1093"/>
        <end position="1110"/>
    </location>
</feature>
<feature type="repeat" description="ANK" evidence="3">
    <location>
        <begin position="383"/>
        <end position="417"/>
    </location>
</feature>
<dbReference type="InterPro" id="IPR036770">
    <property type="entry name" value="Ankyrin_rpt-contain_sf"/>
</dbReference>
<feature type="region of interest" description="Disordered" evidence="4">
    <location>
        <begin position="779"/>
        <end position="800"/>
    </location>
</feature>
<dbReference type="EMBL" id="ML976001">
    <property type="protein sequence ID" value="KAF1946785.1"/>
    <property type="molecule type" value="Genomic_DNA"/>
</dbReference>
<gene>
    <name evidence="5" type="ORF">EJ02DRAFT_366188</name>
</gene>
<dbReference type="OrthoDB" id="195446at2759"/>
<accession>A0A6A5T1D4</accession>
<dbReference type="InterPro" id="IPR002110">
    <property type="entry name" value="Ankyrin_rpt"/>
</dbReference>
<feature type="repeat" description="ANK" evidence="3">
    <location>
        <begin position="109"/>
        <end position="141"/>
    </location>
</feature>
<keyword evidence="2 3" id="KW-0040">ANK repeat</keyword>
<dbReference type="SMART" id="SM00248">
    <property type="entry name" value="ANK"/>
    <property type="match status" value="16"/>
</dbReference>
<dbReference type="Pfam" id="PF12796">
    <property type="entry name" value="Ank_2"/>
    <property type="match status" value="5"/>
</dbReference>
<evidence type="ECO:0000313" key="6">
    <source>
        <dbReference type="Proteomes" id="UP000800038"/>
    </source>
</evidence>
<keyword evidence="6" id="KW-1185">Reference proteome</keyword>
<organism evidence="5 6">
    <name type="scientific">Clathrospora elynae</name>
    <dbReference type="NCBI Taxonomy" id="706981"/>
    <lineage>
        <taxon>Eukaryota</taxon>
        <taxon>Fungi</taxon>
        <taxon>Dikarya</taxon>
        <taxon>Ascomycota</taxon>
        <taxon>Pezizomycotina</taxon>
        <taxon>Dothideomycetes</taxon>
        <taxon>Pleosporomycetidae</taxon>
        <taxon>Pleosporales</taxon>
        <taxon>Diademaceae</taxon>
        <taxon>Clathrospora</taxon>
    </lineage>
</organism>
<feature type="compositionally biased region" description="Polar residues" evidence="4">
    <location>
        <begin position="1046"/>
        <end position="1059"/>
    </location>
</feature>
<feature type="repeat" description="ANK" evidence="3">
    <location>
        <begin position="177"/>
        <end position="210"/>
    </location>
</feature>
<sequence>MKSKSKSCICLSSRYSSDTEAPIPLEIGLTAEGTRTRPTVLERKGSTLQTSVQVFRCKFGKPAATPEGPGEFSPSKEWTPIHYAVYHQREAALSHFLRSGGSPDDVNGTGQPPLCIAVANGNIETVKMLMNAGADVNVAIKKGGETALHLAVKNGRSDLVDLITLYGPNLEAKTYETGDTPLHYAASKSGSLATVMTLLKLGAKYDALNIQSQTPAESALKANNIHGAVAIINAAHGKHNKLVKEKELLLKHVQKTQGGFSIGNDLIADIFSAACDPESTVLVEAIKRNDAGLVDMFLEQGSDPDRETAKGLRPIFVALECASVPVIQALIKHNADVTARDAKGLNLLQAAFEGSLAQEKEAMSAIFGALLEKGANPMVTYPDGKTLLHYSVSPELNHTKIAHLLISAGVNINGQDNNGNTALHLATHSKSSIEMLLKNGANPRLANLDVLTPLLYASTYGKKETEPDLESLIKVSDIRKTNHNNQTALHLAAANGLEKAVRLLLRARADTAVVDANKNTPLLLAVKNHQWSIVPLLTIPPSINSWDADGISALHHIASSIPKAPSTWKDIAAATASFCERSVSRSMRDRSGATPLIQAVRTLPEEGLPVVEALLVQKADRRASWNCASHEDHKKRDALYYAATMGKPVFVEALIKHGAVFSFEDWVPNRGQLEPSAETDKRSLKLFAQYEWIRRAGSLRRQSGGPYAEVSAFSRTFPIQDLRQMISMGLDVNALPWSPLGASMLWAVLRHIPIQPPMAPKYLLDTIKLILEAGAYPNAETTRGSRRSPSPQSTRASKESLPLSLHPLTFLLEEFPMVDIDLITLLLTKGTKISVASPFYGGRFPLHSAVKAKRIDIVDEFFLQNADVDCKDQSGRTPLFIATENGSWQIVDTLLRRGAKVDTNDCEKNTPLHAAAIGGSKKIVATLLLAGANADIKNAKGLTPLERAAEDQDAQEKNKTLPMLKDVKEKEKMGKIYLKKHDEQKNAYEVKMTQLKEDDLKARLRRKQDEQNRLQTEQPRYKEQEDTQKGENAGKSSPPPQPPLETKTSSSMFRNPSLFSSRPKSATPPPSPMPMPKPNQTSILSLHITTIPSAPQQRNHPTASRTSASMPQLPAAPISPQTNTAPIPHPLTSEKPLPVPAPRVDSVVGQRKVENPLLALTKNKKALDLQELNRRLSDPRISGYELADWVVMSRMLGDV</sequence>
<feature type="region of interest" description="Disordered" evidence="4">
    <location>
        <begin position="1007"/>
        <end position="1080"/>
    </location>
</feature>
<feature type="repeat" description="ANK" evidence="3">
    <location>
        <begin position="874"/>
        <end position="906"/>
    </location>
</feature>
<name>A0A6A5T1D4_9PLEO</name>
<dbReference type="PANTHER" id="PTHR24198">
    <property type="entry name" value="ANKYRIN REPEAT AND PROTEIN KINASE DOMAIN-CONTAINING PROTEIN"/>
    <property type="match status" value="1"/>
</dbReference>
<evidence type="ECO:0000313" key="5">
    <source>
        <dbReference type="EMBL" id="KAF1946785.1"/>
    </source>
</evidence>
<dbReference type="AlphaFoldDB" id="A0A6A5T1D4"/>
<feature type="compositionally biased region" description="Basic and acidic residues" evidence="4">
    <location>
        <begin position="1019"/>
        <end position="1029"/>
    </location>
</feature>
<feature type="repeat" description="ANK" evidence="3">
    <location>
        <begin position="841"/>
        <end position="873"/>
    </location>
</feature>